<dbReference type="Proteomes" id="UP001642464">
    <property type="component" value="Unassembled WGS sequence"/>
</dbReference>
<keyword evidence="3" id="KW-1185">Reference proteome</keyword>
<proteinExistence type="predicted"/>
<evidence type="ECO:0000256" key="1">
    <source>
        <dbReference type="SAM" id="MobiDB-lite"/>
    </source>
</evidence>
<evidence type="ECO:0000313" key="3">
    <source>
        <dbReference type="Proteomes" id="UP001642464"/>
    </source>
</evidence>
<comment type="caution">
    <text evidence="2">The sequence shown here is derived from an EMBL/GenBank/DDBJ whole genome shotgun (WGS) entry which is preliminary data.</text>
</comment>
<sequence length="252" mass="26367">MAASSSQTFDFELLDAADGMELSDQDFVLVAAAETAQLAADQEEMTLLADYVVPPAKTPMDMVTEVNILSLLSLRHDCAGTSTYVAFLGDCAPCPDPGACVDGLPSTKAKTGAIPPTFFDSDDGYLLFASSGVYSIAKSKSKDKGKGKGSPPGHRTGSGFVGNHTTSRQDPPAPLYAGRDDETSLDACVRSDLPELAPHLVALDMDQPYSDLCLRALAGQIAPALLPYVEYPLLDTQTGSPSPGSTDIATTL</sequence>
<evidence type="ECO:0000313" key="2">
    <source>
        <dbReference type="EMBL" id="CAK9070770.1"/>
    </source>
</evidence>
<organism evidence="2 3">
    <name type="scientific">Durusdinium trenchii</name>
    <dbReference type="NCBI Taxonomy" id="1381693"/>
    <lineage>
        <taxon>Eukaryota</taxon>
        <taxon>Sar</taxon>
        <taxon>Alveolata</taxon>
        <taxon>Dinophyceae</taxon>
        <taxon>Suessiales</taxon>
        <taxon>Symbiodiniaceae</taxon>
        <taxon>Durusdinium</taxon>
    </lineage>
</organism>
<accession>A0ABP0P408</accession>
<name>A0ABP0P408_9DINO</name>
<reference evidence="2 3" key="1">
    <citation type="submission" date="2024-02" db="EMBL/GenBank/DDBJ databases">
        <authorList>
            <person name="Chen Y."/>
            <person name="Shah S."/>
            <person name="Dougan E. K."/>
            <person name="Thang M."/>
            <person name="Chan C."/>
        </authorList>
    </citation>
    <scope>NUCLEOTIDE SEQUENCE [LARGE SCALE GENOMIC DNA]</scope>
</reference>
<feature type="region of interest" description="Disordered" evidence="1">
    <location>
        <begin position="139"/>
        <end position="180"/>
    </location>
</feature>
<gene>
    <name evidence="2" type="ORF">SCF082_LOCUS35140</name>
</gene>
<dbReference type="EMBL" id="CAXAMM010033112">
    <property type="protein sequence ID" value="CAK9070770.1"/>
    <property type="molecule type" value="Genomic_DNA"/>
</dbReference>
<protein>
    <submittedName>
        <fullName evidence="2">Uncharacterized protein</fullName>
    </submittedName>
</protein>